<dbReference type="Proteomes" id="UP001470230">
    <property type="component" value="Unassembled WGS sequence"/>
</dbReference>
<keyword evidence="3" id="KW-1185">Reference proteome</keyword>
<evidence type="ECO:0000256" key="1">
    <source>
        <dbReference type="SAM" id="Phobius"/>
    </source>
</evidence>
<reference evidence="2 3" key="1">
    <citation type="submission" date="2024-04" db="EMBL/GenBank/DDBJ databases">
        <title>Tritrichomonas musculus Genome.</title>
        <authorList>
            <person name="Alves-Ferreira E."/>
            <person name="Grigg M."/>
            <person name="Lorenzi H."/>
            <person name="Galac M."/>
        </authorList>
    </citation>
    <scope>NUCLEOTIDE SEQUENCE [LARGE SCALE GENOMIC DNA]</scope>
    <source>
        <strain evidence="2 3">EAF2021</strain>
    </source>
</reference>
<protein>
    <submittedName>
        <fullName evidence="2">Uncharacterized protein</fullName>
    </submittedName>
</protein>
<feature type="transmembrane region" description="Helical" evidence="1">
    <location>
        <begin position="208"/>
        <end position="227"/>
    </location>
</feature>
<dbReference type="EMBL" id="JAPFFF010000027">
    <property type="protein sequence ID" value="KAK8847994.1"/>
    <property type="molecule type" value="Genomic_DNA"/>
</dbReference>
<accession>A0ABR2HK86</accession>
<name>A0ABR2HK86_9EUKA</name>
<keyword evidence="1" id="KW-0812">Transmembrane</keyword>
<feature type="transmembrane region" description="Helical" evidence="1">
    <location>
        <begin position="179"/>
        <end position="196"/>
    </location>
</feature>
<sequence length="275" mass="32287">MIIFGQKIYKGLDEGYLFECLIDIIKLMLSFSLYAISPYFFNKYLKNNSSNNLNSNKIICSQSDGIDLFDDNSLQRISISNDDDLSNKASESQNQTFFLPIDFFDELEISTIIHLFELIIYTPFAYLNEEPKGQVNDLIVRIFLLKRKNLLLTSFFLFYLGYKYFVYFLKKLEPSSIELIWFYFSFFGTIFGLTYGRDYMAAINAEKILRIIGLLIIVTIILIKSISPPFPSYLPYYDSTMQSEIPFYKFIEIDQSESNQYVSLNNQYQDIEYDD</sequence>
<proteinExistence type="predicted"/>
<evidence type="ECO:0000313" key="2">
    <source>
        <dbReference type="EMBL" id="KAK8847994.1"/>
    </source>
</evidence>
<comment type="caution">
    <text evidence="2">The sequence shown here is derived from an EMBL/GenBank/DDBJ whole genome shotgun (WGS) entry which is preliminary data.</text>
</comment>
<evidence type="ECO:0000313" key="3">
    <source>
        <dbReference type="Proteomes" id="UP001470230"/>
    </source>
</evidence>
<feature type="transmembrane region" description="Helical" evidence="1">
    <location>
        <begin position="20"/>
        <end position="41"/>
    </location>
</feature>
<gene>
    <name evidence="2" type="ORF">M9Y10_019046</name>
</gene>
<feature type="transmembrane region" description="Helical" evidence="1">
    <location>
        <begin position="149"/>
        <end position="167"/>
    </location>
</feature>
<keyword evidence="1" id="KW-1133">Transmembrane helix</keyword>
<keyword evidence="1" id="KW-0472">Membrane</keyword>
<organism evidence="2 3">
    <name type="scientific">Tritrichomonas musculus</name>
    <dbReference type="NCBI Taxonomy" id="1915356"/>
    <lineage>
        <taxon>Eukaryota</taxon>
        <taxon>Metamonada</taxon>
        <taxon>Parabasalia</taxon>
        <taxon>Tritrichomonadida</taxon>
        <taxon>Tritrichomonadidae</taxon>
        <taxon>Tritrichomonas</taxon>
    </lineage>
</organism>